<gene>
    <name evidence="2" type="ORF">EV209_0599</name>
</gene>
<dbReference type="EMBL" id="SGXF01000001">
    <property type="protein sequence ID" value="RZT02480.1"/>
    <property type="molecule type" value="Genomic_DNA"/>
</dbReference>
<evidence type="ECO:0000313" key="2">
    <source>
        <dbReference type="EMBL" id="RZT02480.1"/>
    </source>
</evidence>
<evidence type="ECO:0000259" key="1">
    <source>
        <dbReference type="SMART" id="SM00471"/>
    </source>
</evidence>
<name>A0A4Q7PT38_9FIRM</name>
<dbReference type="SMART" id="SM00471">
    <property type="entry name" value="HDc"/>
    <property type="match status" value="1"/>
</dbReference>
<protein>
    <recommendedName>
        <fullName evidence="1">HD/PDEase domain-containing protein</fullName>
    </recommendedName>
</protein>
<dbReference type="SUPFAM" id="SSF109604">
    <property type="entry name" value="HD-domain/PDEase-like"/>
    <property type="match status" value="1"/>
</dbReference>
<dbReference type="OrthoDB" id="9803619at2"/>
<dbReference type="Gene3D" id="1.10.3210.10">
    <property type="entry name" value="Hypothetical protein af1432"/>
    <property type="match status" value="1"/>
</dbReference>
<dbReference type="RefSeq" id="WP_130432898.1">
    <property type="nucleotide sequence ID" value="NZ_SGXF01000001.1"/>
</dbReference>
<evidence type="ECO:0000313" key="3">
    <source>
        <dbReference type="Proteomes" id="UP000292927"/>
    </source>
</evidence>
<dbReference type="AlphaFoldDB" id="A0A4Q7PT38"/>
<sequence length="331" mass="37915">MYTSIYSTELPPVLRKMASVPEMLRLKDVGMHCGCEYTSLPVYSSALEYSRYIHSLGVAGIVWNFTGDIKQAAAGLFHDIATPVFAHTIDFMNDDHMKQESTESRTRAIIENSPEIRKLLQDCGAQVEDVDDYHKYPIADNDTPMLSADRLEYTLGNASLVFRCPLQEIRDIYKDLVVSENEFGTEELCFRTMETAKLFTKISLRNSWWFVSDEERFAMQFLADLMRAAIQKQAVDPEALYLTEKEVIQKMCRDDAVRRLWEEFVHIKGVGVSGGKLSDRYCVKVPAKKRYINPLVLTGDTPKRAADADQGIRSEMQAFLEDSYDRWLYCC</sequence>
<dbReference type="CDD" id="cd00077">
    <property type="entry name" value="HDc"/>
    <property type="match status" value="1"/>
</dbReference>
<proteinExistence type="predicted"/>
<comment type="caution">
    <text evidence="2">The sequence shown here is derived from an EMBL/GenBank/DDBJ whole genome shotgun (WGS) entry which is preliminary data.</text>
</comment>
<dbReference type="InterPro" id="IPR003607">
    <property type="entry name" value="HD/PDEase_dom"/>
</dbReference>
<dbReference type="Proteomes" id="UP000292927">
    <property type="component" value="Unassembled WGS sequence"/>
</dbReference>
<reference evidence="2 3" key="1">
    <citation type="submission" date="2019-02" db="EMBL/GenBank/DDBJ databases">
        <title>Genomic Encyclopedia of Type Strains, Phase IV (KMG-IV): sequencing the most valuable type-strain genomes for metagenomic binning, comparative biology and taxonomic classification.</title>
        <authorList>
            <person name="Goeker M."/>
        </authorList>
    </citation>
    <scope>NUCLEOTIDE SEQUENCE [LARGE SCALE GENOMIC DNA]</scope>
    <source>
        <strain evidence="2 3">DSM 29486</strain>
    </source>
</reference>
<feature type="domain" description="HD/PDEase" evidence="1">
    <location>
        <begin position="47"/>
        <end position="163"/>
    </location>
</feature>
<organism evidence="2 3">
    <name type="scientific">Cuneatibacter caecimuris</name>
    <dbReference type="NCBI Taxonomy" id="1796618"/>
    <lineage>
        <taxon>Bacteria</taxon>
        <taxon>Bacillati</taxon>
        <taxon>Bacillota</taxon>
        <taxon>Clostridia</taxon>
        <taxon>Lachnospirales</taxon>
        <taxon>Lachnospiraceae</taxon>
        <taxon>Cuneatibacter</taxon>
    </lineage>
</organism>
<keyword evidence="3" id="KW-1185">Reference proteome</keyword>
<accession>A0A4Q7PT38</accession>